<dbReference type="NCBIfam" id="NF003348">
    <property type="entry name" value="PRK04375.1-1"/>
    <property type="match status" value="1"/>
</dbReference>
<evidence type="ECO:0000256" key="9">
    <source>
        <dbReference type="HAMAP-Rule" id="MF_00154"/>
    </source>
</evidence>
<comment type="similarity">
    <text evidence="9">Belongs to the UbiA prenyltransferase family. Protoheme IX farnesyltransferase subfamily.</text>
</comment>
<comment type="miscellaneous">
    <text evidence="9">Carbon 2 of the heme B porphyrin ring is defined according to the Fischer nomenclature.</text>
</comment>
<dbReference type="HAMAP" id="MF_00154">
    <property type="entry name" value="CyoE_CtaB"/>
    <property type="match status" value="1"/>
</dbReference>
<keyword evidence="7 9" id="KW-0472">Membrane</keyword>
<dbReference type="HOGENOM" id="CLU_029631_0_0_6"/>
<gene>
    <name evidence="9 10" type="primary">cyoE</name>
    <name evidence="10" type="ORF">ICMP_351</name>
</gene>
<dbReference type="NCBIfam" id="TIGR01473">
    <property type="entry name" value="cyoE_ctaB"/>
    <property type="match status" value="1"/>
</dbReference>
<dbReference type="Gene3D" id="1.10.357.140">
    <property type="entry name" value="UbiA prenyltransferase"/>
    <property type="match status" value="1"/>
</dbReference>
<name>C5WCZ8_9ENTR</name>
<keyword evidence="11" id="KW-1185">Reference proteome</keyword>
<comment type="pathway">
    <text evidence="9">Porphyrin-containing compound metabolism; heme O biosynthesis; heme O from protoheme: step 1/1.</text>
</comment>
<evidence type="ECO:0000256" key="8">
    <source>
        <dbReference type="ARBA" id="ARBA00047690"/>
    </source>
</evidence>
<dbReference type="PANTHER" id="PTHR43448:SF2">
    <property type="entry name" value="PROTOHEME IX FARNESYLTRANSFERASE, MITOCHONDRIAL"/>
    <property type="match status" value="1"/>
</dbReference>
<evidence type="ECO:0000256" key="7">
    <source>
        <dbReference type="ARBA" id="ARBA00023136"/>
    </source>
</evidence>
<dbReference type="AlphaFoldDB" id="C5WCZ8"/>
<dbReference type="GO" id="GO:0008495">
    <property type="term" value="F:protoheme IX farnesyltransferase activity"/>
    <property type="evidence" value="ECO:0007669"/>
    <property type="project" value="UniProtKB-UniRule"/>
</dbReference>
<dbReference type="GO" id="GO:0005886">
    <property type="term" value="C:plasma membrane"/>
    <property type="evidence" value="ECO:0007669"/>
    <property type="project" value="UniProtKB-SubCell"/>
</dbReference>
<keyword evidence="2 9" id="KW-1003">Cell membrane</keyword>
<dbReference type="OrthoDB" id="9814417at2"/>
<dbReference type="EMBL" id="AP010872">
    <property type="protein sequence ID" value="BAH83204.1"/>
    <property type="molecule type" value="Genomic_DNA"/>
</dbReference>
<evidence type="ECO:0000256" key="3">
    <source>
        <dbReference type="ARBA" id="ARBA00022679"/>
    </source>
</evidence>
<dbReference type="InterPro" id="IPR006369">
    <property type="entry name" value="Protohaem_IX_farnesylTrfase"/>
</dbReference>
<comment type="function">
    <text evidence="9">Converts heme B (protoheme IX) to heme O by substitution of the vinyl group on carbon 2 of heme B porphyrin ring with a hydroxyethyl farnesyl side group.</text>
</comment>
<keyword evidence="3 9" id="KW-0808">Transferase</keyword>
<organism evidence="10 11">
    <name type="scientific">Candidatus Ishikawaella capsulata Mpkobe</name>
    <dbReference type="NCBI Taxonomy" id="476281"/>
    <lineage>
        <taxon>Bacteria</taxon>
        <taxon>Pseudomonadati</taxon>
        <taxon>Pseudomonadota</taxon>
        <taxon>Gammaproteobacteria</taxon>
        <taxon>Enterobacterales</taxon>
        <taxon>Enterobacteriaceae</taxon>
        <taxon>Candidatus Ishikawella</taxon>
    </lineage>
</organism>
<evidence type="ECO:0000256" key="1">
    <source>
        <dbReference type="ARBA" id="ARBA00004651"/>
    </source>
</evidence>
<comment type="subcellular location">
    <subcellularLocation>
        <location evidence="1 9">Cell membrane</location>
        <topology evidence="1 9">Multi-pass membrane protein</topology>
    </subcellularLocation>
</comment>
<evidence type="ECO:0000256" key="4">
    <source>
        <dbReference type="ARBA" id="ARBA00022692"/>
    </source>
</evidence>
<proteinExistence type="inferred from homology"/>
<evidence type="ECO:0000313" key="10">
    <source>
        <dbReference type="EMBL" id="BAH83204.1"/>
    </source>
</evidence>
<dbReference type="Pfam" id="PF01040">
    <property type="entry name" value="UbiA"/>
    <property type="match status" value="1"/>
</dbReference>
<dbReference type="FunFam" id="1.10.357.140:FF:000001">
    <property type="entry name" value="Protoheme IX farnesyltransferase"/>
    <property type="match status" value="1"/>
</dbReference>
<feature type="transmembrane region" description="Helical" evidence="9">
    <location>
        <begin position="263"/>
        <end position="280"/>
    </location>
</feature>
<feature type="transmembrane region" description="Helical" evidence="9">
    <location>
        <begin position="233"/>
        <end position="251"/>
    </location>
</feature>
<evidence type="ECO:0000313" key="11">
    <source>
        <dbReference type="Proteomes" id="UP000061704"/>
    </source>
</evidence>
<feature type="transmembrane region" description="Helical" evidence="9">
    <location>
        <begin position="35"/>
        <end position="59"/>
    </location>
</feature>
<keyword evidence="5 9" id="KW-1133">Transmembrane helix</keyword>
<dbReference type="EC" id="2.5.1.141" evidence="9"/>
<keyword evidence="6 9" id="KW-0350">Heme biosynthesis</keyword>
<dbReference type="InterPro" id="IPR000537">
    <property type="entry name" value="UbiA_prenyltransferase"/>
</dbReference>
<dbReference type="KEGG" id="icp:ICMP_351"/>
<dbReference type="InterPro" id="IPR044878">
    <property type="entry name" value="UbiA_sf"/>
</dbReference>
<dbReference type="GO" id="GO:0048034">
    <property type="term" value="P:heme O biosynthetic process"/>
    <property type="evidence" value="ECO:0007669"/>
    <property type="project" value="UniProtKB-UniRule"/>
</dbReference>
<comment type="catalytic activity">
    <reaction evidence="8 9">
        <text>heme b + (2E,6E)-farnesyl diphosphate + H2O = Fe(II)-heme o + diphosphate</text>
        <dbReference type="Rhea" id="RHEA:28070"/>
        <dbReference type="ChEBI" id="CHEBI:15377"/>
        <dbReference type="ChEBI" id="CHEBI:33019"/>
        <dbReference type="ChEBI" id="CHEBI:60344"/>
        <dbReference type="ChEBI" id="CHEBI:60530"/>
        <dbReference type="ChEBI" id="CHEBI:175763"/>
        <dbReference type="EC" id="2.5.1.141"/>
    </reaction>
</comment>
<dbReference type="PANTHER" id="PTHR43448">
    <property type="entry name" value="PROTOHEME IX FARNESYLTRANSFERASE, MITOCHONDRIAL"/>
    <property type="match status" value="1"/>
</dbReference>
<feature type="transmembrane region" description="Helical" evidence="9">
    <location>
        <begin position="133"/>
        <end position="153"/>
    </location>
</feature>
<accession>C5WCZ8</accession>
<feature type="transmembrane region" description="Helical" evidence="9">
    <location>
        <begin position="159"/>
        <end position="182"/>
    </location>
</feature>
<evidence type="ECO:0000256" key="2">
    <source>
        <dbReference type="ARBA" id="ARBA00022475"/>
    </source>
</evidence>
<reference evidence="10 11" key="1">
    <citation type="journal article" date="2011" name="Genome Biol. Evol.">
        <title>Reductive evolution of bacterial genome in insect gut environment.</title>
        <authorList>
            <person name="Nikoh N."/>
            <person name="Hosokawa T."/>
            <person name="Ohshima K."/>
            <person name="Hattori M."/>
            <person name="Fukatsu T."/>
        </authorList>
    </citation>
    <scope>NUCLEOTIDE SEQUENCE [LARGE SCALE GENOMIC DNA]</scope>
    <source>
        <strain evidence="10 11">Mpkobe</strain>
    </source>
</reference>
<feature type="transmembrane region" description="Helical" evidence="9">
    <location>
        <begin position="107"/>
        <end position="126"/>
    </location>
</feature>
<protein>
    <recommendedName>
        <fullName evidence="9">Protoheme IX farnesyltransferase</fullName>
        <ecNumber evidence="9">2.5.1.141</ecNumber>
    </recommendedName>
    <alternativeName>
        <fullName evidence="9">Heme B farnesyltransferase</fullName>
    </alternativeName>
    <alternativeName>
        <fullName evidence="9">Heme O synthase</fullName>
    </alternativeName>
</protein>
<evidence type="ECO:0000256" key="6">
    <source>
        <dbReference type="ARBA" id="ARBA00023133"/>
    </source>
</evidence>
<dbReference type="STRING" id="476281.ICMP_351"/>
<dbReference type="UniPathway" id="UPA00834">
    <property type="reaction ID" value="UER00712"/>
</dbReference>
<dbReference type="Proteomes" id="UP000061704">
    <property type="component" value="Chromosome"/>
</dbReference>
<sequence length="284" mass="32504">MIKEYLQLTKPRIILGNLVSVTGGFLLASKGHVNYSRLFITLISMALIIASSCVFNNIIDCDIDKKMYRTRNRVLVKEKISLKTSMLYGFILGIMGFWLIYSKINLLTIWLTLIGFLIYVFIYSLYMKRHSIYGTLVGSLAGAVPPVTGYCAVTNHFDVASLILLIIFTTWQIPHAYAIAIYRFKDYQRINIPILPLIKGIKVAKNHIIVYILLFIIANLLLTITGFTGYKYLLVTCIISFIWLIMSYTGYKTKNNSLWARRIFLFSIINITVVSIMMSIDHHN</sequence>
<feature type="transmembrane region" description="Helical" evidence="9">
    <location>
        <begin position="12"/>
        <end position="29"/>
    </location>
</feature>
<dbReference type="CDD" id="cd13957">
    <property type="entry name" value="PT_UbiA_Cox10"/>
    <property type="match status" value="1"/>
</dbReference>
<evidence type="ECO:0000256" key="5">
    <source>
        <dbReference type="ARBA" id="ARBA00022989"/>
    </source>
</evidence>
<feature type="transmembrane region" description="Helical" evidence="9">
    <location>
        <begin position="208"/>
        <end position="227"/>
    </location>
</feature>
<feature type="transmembrane region" description="Helical" evidence="9">
    <location>
        <begin position="80"/>
        <end position="101"/>
    </location>
</feature>
<keyword evidence="4 9" id="KW-0812">Transmembrane</keyword>
<dbReference type="RefSeq" id="WP_041069290.1">
    <property type="nucleotide sequence ID" value="NZ_AP010872.1"/>
</dbReference>